<keyword evidence="1" id="KW-0472">Membrane</keyword>
<dbReference type="EMBL" id="QWET01000008">
    <property type="protein sequence ID" value="RIH64756.1"/>
    <property type="molecule type" value="Genomic_DNA"/>
</dbReference>
<keyword evidence="3" id="KW-1185">Reference proteome</keyword>
<gene>
    <name evidence="2" type="ORF">D1164_11950</name>
</gene>
<proteinExistence type="predicted"/>
<feature type="transmembrane region" description="Helical" evidence="1">
    <location>
        <begin position="59"/>
        <end position="77"/>
    </location>
</feature>
<sequence length="154" mass="17987">MEELKKIAPKLSKLKKEQPFGVPEKYFDDFSARLQHRLETEKQVPPQNQSSIIRFLKPALGLAASFALVFMLVYWPLKSFLPNYLAKTNTIETINEEDTYLIFVEKMDENSFFNLLQEPGTEEETIEGNFNDEELLSYLSLNVSDYEIYMQTEN</sequence>
<dbReference type="AlphaFoldDB" id="A0A399CZU8"/>
<comment type="caution">
    <text evidence="2">The sequence shown here is derived from an EMBL/GenBank/DDBJ whole genome shotgun (WGS) entry which is preliminary data.</text>
</comment>
<evidence type="ECO:0000313" key="3">
    <source>
        <dbReference type="Proteomes" id="UP000266441"/>
    </source>
</evidence>
<dbReference type="RefSeq" id="WP_119350221.1">
    <property type="nucleotide sequence ID" value="NZ_QWET01000008.1"/>
</dbReference>
<name>A0A399CZU8_9BACT</name>
<protein>
    <submittedName>
        <fullName evidence="2">Uncharacterized protein</fullName>
    </submittedName>
</protein>
<keyword evidence="1" id="KW-0812">Transmembrane</keyword>
<evidence type="ECO:0000313" key="2">
    <source>
        <dbReference type="EMBL" id="RIH64756.1"/>
    </source>
</evidence>
<evidence type="ECO:0000256" key="1">
    <source>
        <dbReference type="SAM" id="Phobius"/>
    </source>
</evidence>
<organism evidence="2 3">
    <name type="scientific">Mariniphaga sediminis</name>
    <dbReference type="NCBI Taxonomy" id="1628158"/>
    <lineage>
        <taxon>Bacteria</taxon>
        <taxon>Pseudomonadati</taxon>
        <taxon>Bacteroidota</taxon>
        <taxon>Bacteroidia</taxon>
        <taxon>Marinilabiliales</taxon>
        <taxon>Prolixibacteraceae</taxon>
        <taxon>Mariniphaga</taxon>
    </lineage>
</organism>
<keyword evidence="1" id="KW-1133">Transmembrane helix</keyword>
<dbReference type="OrthoDB" id="1121419at2"/>
<accession>A0A399CZU8</accession>
<reference evidence="2 3" key="1">
    <citation type="journal article" date="2015" name="Int. J. Syst. Evol. Microbiol.">
        <title>Mariniphaga sediminis sp. nov., isolated from coastal sediment.</title>
        <authorList>
            <person name="Wang F.Q."/>
            <person name="Shen Q.Y."/>
            <person name="Chen G.J."/>
            <person name="Du Z.J."/>
        </authorList>
    </citation>
    <scope>NUCLEOTIDE SEQUENCE [LARGE SCALE GENOMIC DNA]</scope>
    <source>
        <strain evidence="2 3">SY21</strain>
    </source>
</reference>
<dbReference type="Proteomes" id="UP000266441">
    <property type="component" value="Unassembled WGS sequence"/>
</dbReference>